<sequence length="282" mass="33000">MDILQKEYDQFGPWVLVIREEEDIPQQFLRVKDDIAAARYAIKIPINVERRNLRKGMPLYNTLLALTEEEILLFQRTKYAVDKTVIPYGDLLYFQYGHNLLLGELLLATADHFDSVIFNPVEIEPLEEVLRIIRRSFVNNDVTVDVKTLPENRDEKSHFYESLVLADFRDEEVTPVEYQPYREYRSEGRRKKQVLQDTLFLATARELVVINRDKPTKSEDDADYGYRYTFIPYDRITGITLDPDEGDESVLDLSVHFGESRVVFPVAPDFSQERLTALLDRL</sequence>
<organism evidence="1 2">
    <name type="scientific">Alkalispirochaeta americana</name>
    <dbReference type="NCBI Taxonomy" id="159291"/>
    <lineage>
        <taxon>Bacteria</taxon>
        <taxon>Pseudomonadati</taxon>
        <taxon>Spirochaetota</taxon>
        <taxon>Spirochaetia</taxon>
        <taxon>Spirochaetales</taxon>
        <taxon>Spirochaetaceae</taxon>
        <taxon>Alkalispirochaeta</taxon>
    </lineage>
</organism>
<protein>
    <submittedName>
        <fullName evidence="1">Uncharacterized protein</fullName>
    </submittedName>
</protein>
<dbReference type="OrthoDB" id="6400670at2"/>
<evidence type="ECO:0000313" key="1">
    <source>
        <dbReference type="EMBL" id="SIP92247.1"/>
    </source>
</evidence>
<dbReference type="EMBL" id="FTMS01000001">
    <property type="protein sequence ID" value="SIP92247.1"/>
    <property type="molecule type" value="Genomic_DNA"/>
</dbReference>
<dbReference type="AlphaFoldDB" id="A0A1N6NJS7"/>
<gene>
    <name evidence="1" type="ORF">SAMN05920897_101288</name>
</gene>
<keyword evidence="2" id="KW-1185">Reference proteome</keyword>
<dbReference type="Proteomes" id="UP000186400">
    <property type="component" value="Unassembled WGS sequence"/>
</dbReference>
<name>A0A1N6NJS7_9SPIO</name>
<dbReference type="STRING" id="159291.SAMN05920897_101288"/>
<accession>A0A1N6NJS7</accession>
<dbReference type="RefSeq" id="WP_076487501.1">
    <property type="nucleotide sequence ID" value="NZ_FTMS01000001.1"/>
</dbReference>
<proteinExistence type="predicted"/>
<evidence type="ECO:0000313" key="2">
    <source>
        <dbReference type="Proteomes" id="UP000186400"/>
    </source>
</evidence>
<reference evidence="2" key="1">
    <citation type="submission" date="2017-01" db="EMBL/GenBank/DDBJ databases">
        <authorList>
            <person name="Varghese N."/>
            <person name="Submissions S."/>
        </authorList>
    </citation>
    <scope>NUCLEOTIDE SEQUENCE [LARGE SCALE GENOMIC DNA]</scope>
    <source>
        <strain evidence="2">ASpG1</strain>
    </source>
</reference>